<dbReference type="Proteomes" id="UP001634393">
    <property type="component" value="Unassembled WGS sequence"/>
</dbReference>
<proteinExistence type="predicted"/>
<name>A0ABD3TSH6_9LAMI</name>
<evidence type="ECO:0000313" key="2">
    <source>
        <dbReference type="EMBL" id="KAL3840069.1"/>
    </source>
</evidence>
<reference evidence="2 3" key="1">
    <citation type="submission" date="2024-12" db="EMBL/GenBank/DDBJ databases">
        <title>The unique morphological basis and parallel evolutionary history of personate flowers in Penstemon.</title>
        <authorList>
            <person name="Depatie T.H."/>
            <person name="Wessinger C.A."/>
        </authorList>
    </citation>
    <scope>NUCLEOTIDE SEQUENCE [LARGE SCALE GENOMIC DNA]</scope>
    <source>
        <strain evidence="2">WTNN_2</strain>
        <tissue evidence="2">Leaf</tissue>
    </source>
</reference>
<comment type="caution">
    <text evidence="2">The sequence shown here is derived from an EMBL/GenBank/DDBJ whole genome shotgun (WGS) entry which is preliminary data.</text>
</comment>
<evidence type="ECO:0000313" key="3">
    <source>
        <dbReference type="Proteomes" id="UP001634393"/>
    </source>
</evidence>
<keyword evidence="3" id="KW-1185">Reference proteome</keyword>
<feature type="region of interest" description="Disordered" evidence="1">
    <location>
        <begin position="71"/>
        <end position="103"/>
    </location>
</feature>
<accession>A0ABD3TSH6</accession>
<sequence length="103" mass="11692">MTKKLYNIMHPFRIVKQLVIFDLEMEKRKLKMKETLAARNLTKMKEENKKVPKEVVNAAEILIQLHMNSFGTSSTKDACEGSEGVGPKNEDISKGKSPEKADK</sequence>
<evidence type="ECO:0000256" key="1">
    <source>
        <dbReference type="SAM" id="MobiDB-lite"/>
    </source>
</evidence>
<dbReference type="AlphaFoldDB" id="A0ABD3TSH6"/>
<gene>
    <name evidence="2" type="ORF">ACJIZ3_024660</name>
</gene>
<protein>
    <submittedName>
        <fullName evidence="2">Uncharacterized protein</fullName>
    </submittedName>
</protein>
<dbReference type="EMBL" id="JBJXBP010000003">
    <property type="protein sequence ID" value="KAL3840069.1"/>
    <property type="molecule type" value="Genomic_DNA"/>
</dbReference>
<feature type="compositionally biased region" description="Basic and acidic residues" evidence="1">
    <location>
        <begin position="88"/>
        <end position="103"/>
    </location>
</feature>
<organism evidence="2 3">
    <name type="scientific">Penstemon smallii</name>
    <dbReference type="NCBI Taxonomy" id="265156"/>
    <lineage>
        <taxon>Eukaryota</taxon>
        <taxon>Viridiplantae</taxon>
        <taxon>Streptophyta</taxon>
        <taxon>Embryophyta</taxon>
        <taxon>Tracheophyta</taxon>
        <taxon>Spermatophyta</taxon>
        <taxon>Magnoliopsida</taxon>
        <taxon>eudicotyledons</taxon>
        <taxon>Gunneridae</taxon>
        <taxon>Pentapetalae</taxon>
        <taxon>asterids</taxon>
        <taxon>lamiids</taxon>
        <taxon>Lamiales</taxon>
        <taxon>Plantaginaceae</taxon>
        <taxon>Cheloneae</taxon>
        <taxon>Penstemon</taxon>
    </lineage>
</organism>